<evidence type="ECO:0000256" key="1">
    <source>
        <dbReference type="ARBA" id="ARBA00022676"/>
    </source>
</evidence>
<proteinExistence type="predicted"/>
<dbReference type="CDD" id="cd03789">
    <property type="entry name" value="GT9_LPS_heptosyltransferase"/>
    <property type="match status" value="1"/>
</dbReference>
<dbReference type="GO" id="GO:0005829">
    <property type="term" value="C:cytosol"/>
    <property type="evidence" value="ECO:0007669"/>
    <property type="project" value="TreeGrafter"/>
</dbReference>
<dbReference type="InterPro" id="IPR051199">
    <property type="entry name" value="LPS_LOS_Heptosyltrfase"/>
</dbReference>
<evidence type="ECO:0000313" key="3">
    <source>
        <dbReference type="EMBL" id="HFT93744.1"/>
    </source>
</evidence>
<dbReference type="EMBL" id="DTMM01000154">
    <property type="protein sequence ID" value="HFT93744.1"/>
    <property type="molecule type" value="Genomic_DNA"/>
</dbReference>
<name>A0A7C3LXH0_9BACT</name>
<dbReference type="Pfam" id="PF01075">
    <property type="entry name" value="Glyco_transf_9"/>
    <property type="match status" value="1"/>
</dbReference>
<dbReference type="AlphaFoldDB" id="A0A7C3LXH0"/>
<keyword evidence="1" id="KW-0328">Glycosyltransferase</keyword>
<evidence type="ECO:0000256" key="2">
    <source>
        <dbReference type="ARBA" id="ARBA00022679"/>
    </source>
</evidence>
<comment type="caution">
    <text evidence="3">The sequence shown here is derived from an EMBL/GenBank/DDBJ whole genome shotgun (WGS) entry which is preliminary data.</text>
</comment>
<reference evidence="3" key="1">
    <citation type="journal article" date="2020" name="mSystems">
        <title>Genome- and Community-Level Interaction Insights into Carbon Utilization and Element Cycling Functions of Hydrothermarchaeota in Hydrothermal Sediment.</title>
        <authorList>
            <person name="Zhou Z."/>
            <person name="Liu Y."/>
            <person name="Xu W."/>
            <person name="Pan J."/>
            <person name="Luo Z.H."/>
            <person name="Li M."/>
        </authorList>
    </citation>
    <scope>NUCLEOTIDE SEQUENCE [LARGE SCALE GENOMIC DNA]</scope>
    <source>
        <strain evidence="3">SpSt-902</strain>
    </source>
</reference>
<gene>
    <name evidence="3" type="ORF">ENX03_07405</name>
</gene>
<dbReference type="Gene3D" id="3.40.50.2000">
    <property type="entry name" value="Glycogen Phosphorylase B"/>
    <property type="match status" value="2"/>
</dbReference>
<dbReference type="InterPro" id="IPR002201">
    <property type="entry name" value="Glyco_trans_9"/>
</dbReference>
<organism evidence="3">
    <name type="scientific">Leptospirillum ferriphilum</name>
    <dbReference type="NCBI Taxonomy" id="178606"/>
    <lineage>
        <taxon>Bacteria</taxon>
        <taxon>Pseudomonadati</taxon>
        <taxon>Nitrospirota</taxon>
        <taxon>Nitrospiria</taxon>
        <taxon>Nitrospirales</taxon>
        <taxon>Nitrospiraceae</taxon>
        <taxon>Leptospirillum</taxon>
    </lineage>
</organism>
<protein>
    <submittedName>
        <fullName evidence="3">Glycosyltransferase family 9 protein</fullName>
    </submittedName>
</protein>
<sequence length="346" mass="39158">MKKILFVGLRALGDMILVLPAIRAVRDTCSDAQIHVLVDQPLEKLFAEEPLIDRIVVLPRGNRRKNQKIQDFLRYSRFLLDLRKERYDLAIDLFTRGPRSRIIVFSSGAPRRVGLRDHVHFPDRWVYTDQWRIPNSLNQLFDQESYLVGRFGFSPKNDFPELTIHPHNLEEARALLGTFPTEGEKGFLAVFPGSGLPNKNWPTRNFRDLMIRILKRGARIVVLGGPLDADPFGQLKEFFPEPDPRICWIRQSDLTVLKGILALSRGAVGNDSGPLHMAQAVGKSVVVLFGPGDHISYRPYRGRMVHAGLACSPCQSFVKDCPDNQCMKAISVNQVEEALLQEGLLE</sequence>
<dbReference type="PANTHER" id="PTHR30160">
    <property type="entry name" value="TETRAACYLDISACCHARIDE 4'-KINASE-RELATED"/>
    <property type="match status" value="1"/>
</dbReference>
<keyword evidence="2 3" id="KW-0808">Transferase</keyword>
<accession>A0A7C3LXH0</accession>
<dbReference type="GO" id="GO:0008713">
    <property type="term" value="F:ADP-heptose-lipopolysaccharide heptosyltransferase activity"/>
    <property type="evidence" value="ECO:0007669"/>
    <property type="project" value="TreeGrafter"/>
</dbReference>
<dbReference type="GO" id="GO:0009244">
    <property type="term" value="P:lipopolysaccharide core region biosynthetic process"/>
    <property type="evidence" value="ECO:0007669"/>
    <property type="project" value="TreeGrafter"/>
</dbReference>
<dbReference type="SUPFAM" id="SSF53756">
    <property type="entry name" value="UDP-Glycosyltransferase/glycogen phosphorylase"/>
    <property type="match status" value="1"/>
</dbReference>